<accession>A0A9W6WRS0</accession>
<evidence type="ECO:0000256" key="1">
    <source>
        <dbReference type="ARBA" id="ARBA00022679"/>
    </source>
</evidence>
<feature type="domain" description="Integrase catalytic" evidence="8">
    <location>
        <begin position="741"/>
        <end position="904"/>
    </location>
</feature>
<dbReference type="GO" id="GO:0016787">
    <property type="term" value="F:hydrolase activity"/>
    <property type="evidence" value="ECO:0007669"/>
    <property type="project" value="UniProtKB-KW"/>
</dbReference>
<dbReference type="FunFam" id="3.30.70.270:FF:000020">
    <property type="entry name" value="Transposon Tf2-6 polyprotein-like Protein"/>
    <property type="match status" value="1"/>
</dbReference>
<dbReference type="FunFam" id="3.10.20.370:FF:000001">
    <property type="entry name" value="Retrovirus-related Pol polyprotein from transposon 17.6-like protein"/>
    <property type="match status" value="1"/>
</dbReference>
<keyword evidence="2" id="KW-0548">Nucleotidyltransferase</keyword>
<protein>
    <submittedName>
        <fullName evidence="9">Unnamed protein product</fullName>
    </submittedName>
</protein>
<dbReference type="InterPro" id="IPR012337">
    <property type="entry name" value="RNaseH-like_sf"/>
</dbReference>
<feature type="compositionally biased region" description="Basic and acidic residues" evidence="7">
    <location>
        <begin position="1152"/>
        <end position="1166"/>
    </location>
</feature>
<feature type="region of interest" description="Disordered" evidence="7">
    <location>
        <begin position="1112"/>
        <end position="1303"/>
    </location>
</feature>
<feature type="compositionally biased region" description="Polar residues" evidence="7">
    <location>
        <begin position="1115"/>
        <end position="1131"/>
    </location>
</feature>
<feature type="compositionally biased region" description="Low complexity" evidence="7">
    <location>
        <begin position="1079"/>
        <end position="1098"/>
    </location>
</feature>
<feature type="region of interest" description="Disordered" evidence="7">
    <location>
        <begin position="1071"/>
        <end position="1098"/>
    </location>
</feature>
<dbReference type="GO" id="GO:0003676">
    <property type="term" value="F:nucleic acid binding"/>
    <property type="evidence" value="ECO:0007669"/>
    <property type="project" value="InterPro"/>
</dbReference>
<organism evidence="9 10">
    <name type="scientific">Phytophthora fragariaefolia</name>
    <dbReference type="NCBI Taxonomy" id="1490495"/>
    <lineage>
        <taxon>Eukaryota</taxon>
        <taxon>Sar</taxon>
        <taxon>Stramenopiles</taxon>
        <taxon>Oomycota</taxon>
        <taxon>Peronosporomycetes</taxon>
        <taxon>Peronosporales</taxon>
        <taxon>Peronosporaceae</taxon>
        <taxon>Phytophthora</taxon>
    </lineage>
</organism>
<evidence type="ECO:0000256" key="7">
    <source>
        <dbReference type="SAM" id="MobiDB-lite"/>
    </source>
</evidence>
<dbReference type="GO" id="GO:0003964">
    <property type="term" value="F:RNA-directed DNA polymerase activity"/>
    <property type="evidence" value="ECO:0007669"/>
    <property type="project" value="UniProtKB-KW"/>
</dbReference>
<dbReference type="PROSITE" id="PS50994">
    <property type="entry name" value="INTEGRASE"/>
    <property type="match status" value="1"/>
</dbReference>
<feature type="region of interest" description="Disordered" evidence="7">
    <location>
        <begin position="571"/>
        <end position="592"/>
    </location>
</feature>
<comment type="caution">
    <text evidence="9">The sequence shown here is derived from an EMBL/GenBank/DDBJ whole genome shotgun (WGS) entry which is preliminary data.</text>
</comment>
<gene>
    <name evidence="9" type="ORF">Pfra01_000031100</name>
</gene>
<name>A0A9W6WRS0_9STRA</name>
<dbReference type="Gene3D" id="3.30.420.10">
    <property type="entry name" value="Ribonuclease H-like superfamily/Ribonuclease H"/>
    <property type="match status" value="1"/>
</dbReference>
<feature type="compositionally biased region" description="Low complexity" evidence="7">
    <location>
        <begin position="571"/>
        <end position="588"/>
    </location>
</feature>
<feature type="compositionally biased region" description="Polar residues" evidence="7">
    <location>
        <begin position="1242"/>
        <end position="1252"/>
    </location>
</feature>
<dbReference type="Gene3D" id="3.10.10.10">
    <property type="entry name" value="HIV Type 1 Reverse Transcriptase, subunit A, domain 1"/>
    <property type="match status" value="1"/>
</dbReference>
<dbReference type="GO" id="GO:0015074">
    <property type="term" value="P:DNA integration"/>
    <property type="evidence" value="ECO:0007669"/>
    <property type="project" value="InterPro"/>
</dbReference>
<dbReference type="InterPro" id="IPR041373">
    <property type="entry name" value="RT_RNaseH"/>
</dbReference>
<dbReference type="Pfam" id="PF17917">
    <property type="entry name" value="RT_RNaseH"/>
    <property type="match status" value="1"/>
</dbReference>
<feature type="compositionally biased region" description="Polar residues" evidence="7">
    <location>
        <begin position="1274"/>
        <end position="1290"/>
    </location>
</feature>
<keyword evidence="3" id="KW-0540">Nuclease</keyword>
<feature type="region of interest" description="Disordered" evidence="7">
    <location>
        <begin position="517"/>
        <end position="542"/>
    </location>
</feature>
<feature type="compositionally biased region" description="Low complexity" evidence="7">
    <location>
        <begin position="1407"/>
        <end position="1425"/>
    </location>
</feature>
<dbReference type="Gene3D" id="3.30.70.270">
    <property type="match status" value="1"/>
</dbReference>
<dbReference type="SUPFAM" id="SSF53098">
    <property type="entry name" value="Ribonuclease H-like"/>
    <property type="match status" value="1"/>
</dbReference>
<dbReference type="InterPro" id="IPR036397">
    <property type="entry name" value="RNaseH_sf"/>
</dbReference>
<dbReference type="InterPro" id="IPR001584">
    <property type="entry name" value="Integrase_cat-core"/>
</dbReference>
<dbReference type="CDD" id="cd09274">
    <property type="entry name" value="RNase_HI_RT_Ty3"/>
    <property type="match status" value="1"/>
</dbReference>
<dbReference type="OrthoDB" id="144279at2759"/>
<feature type="compositionally biased region" description="Low complexity" evidence="7">
    <location>
        <begin position="1226"/>
        <end position="1239"/>
    </location>
</feature>
<evidence type="ECO:0000256" key="2">
    <source>
        <dbReference type="ARBA" id="ARBA00022695"/>
    </source>
</evidence>
<evidence type="ECO:0000313" key="9">
    <source>
        <dbReference type="EMBL" id="GMF15134.1"/>
    </source>
</evidence>
<keyword evidence="1" id="KW-0808">Transferase</keyword>
<evidence type="ECO:0000259" key="8">
    <source>
        <dbReference type="PROSITE" id="PS50994"/>
    </source>
</evidence>
<evidence type="ECO:0000256" key="3">
    <source>
        <dbReference type="ARBA" id="ARBA00022722"/>
    </source>
</evidence>
<keyword evidence="5" id="KW-0378">Hydrolase</keyword>
<dbReference type="GO" id="GO:0004519">
    <property type="term" value="F:endonuclease activity"/>
    <property type="evidence" value="ECO:0007669"/>
    <property type="project" value="UniProtKB-KW"/>
</dbReference>
<evidence type="ECO:0000313" key="10">
    <source>
        <dbReference type="Proteomes" id="UP001165121"/>
    </source>
</evidence>
<dbReference type="Proteomes" id="UP001165121">
    <property type="component" value="Unassembled WGS sequence"/>
</dbReference>
<dbReference type="InterPro" id="IPR043128">
    <property type="entry name" value="Rev_trsase/Diguanyl_cyclase"/>
</dbReference>
<feature type="compositionally biased region" description="Polar residues" evidence="7">
    <location>
        <begin position="1197"/>
        <end position="1215"/>
    </location>
</feature>
<keyword evidence="10" id="KW-1185">Reference proteome</keyword>
<feature type="compositionally biased region" description="Acidic residues" evidence="7">
    <location>
        <begin position="529"/>
        <end position="538"/>
    </location>
</feature>
<proteinExistence type="predicted"/>
<evidence type="ECO:0000256" key="4">
    <source>
        <dbReference type="ARBA" id="ARBA00022759"/>
    </source>
</evidence>
<feature type="compositionally biased region" description="Basic and acidic residues" evidence="7">
    <location>
        <begin position="1426"/>
        <end position="1440"/>
    </location>
</feature>
<dbReference type="InterPro" id="IPR050951">
    <property type="entry name" value="Retrovirus_Pol_polyprotein"/>
</dbReference>
<keyword evidence="6" id="KW-0695">RNA-directed DNA polymerase</keyword>
<reference evidence="9" key="1">
    <citation type="submission" date="2023-04" db="EMBL/GenBank/DDBJ databases">
        <title>Phytophthora fragariaefolia NBRC 109709.</title>
        <authorList>
            <person name="Ichikawa N."/>
            <person name="Sato H."/>
            <person name="Tonouchi N."/>
        </authorList>
    </citation>
    <scope>NUCLEOTIDE SEQUENCE</scope>
    <source>
        <strain evidence="9">NBRC 109709</strain>
    </source>
</reference>
<sequence>MEVHGDQAISAANNSGRVVVEKGQKVILPFTCHGVSTLPQNGERCAIVRLAKTVKLATNTRSVVRVKVDAVDGTSGVFLPKPSSRRHLMMMPTVDTIRDGMVRIAVLNVEGRREKPPAREALGKWIHTDAHMDILAVNGELERSRVASWVATLRRGDAKPLQDEDKLDIGEIEMADRDLVVALLRQYADIVEKKEGYPPLSKTGVVHHINTGNAAPIMLGHRRHAVTERAIIDKEVDAMLKNGVIEEGSGAWGFPVVLVKKKDGTVRFGIDYRVLNAITVKDVYLLPRVDETLEALHGAQRFTSLYLHAGYWQLGGIWPTDRLIKAIADFPTPQNEAAVRRFVALAGYYRRFMPEFGSKMAPLTKLLRKTNDWSWGEQQDEAFEWAKAWLSQKPVLAYPDYCLPFKLTTDASKTGLGAVLSQDQGKEDQPVAYASNVNSPMVAKYSLSELECLAVVWAVKLFRPHLYGRKFTIVTDHVALKWLMTAREPVGRLHSWTLTLQEYDFEIQYRPGRENHVTDALSRGPAAEAEAEEPEAENDPVIVSPRPADAIVAAAVDSKAAAVRRTMESISSKQPVSSCSSSNSPTYSRTQNTPTMCITKAEVADEVAKQVAKNAFAADGNSPTLTNDLDADINRAAAATVQTAVVWRVDAAELGIVKFTDDDIKREQTKSVLVQTLNQKGSYRGQSVTTNAYGLVIITLGEAETRIVLPTIYWALAFKVAHDSIWAGHLRVQQTYERLRRISVKTGLVCDRWAVDVAGPLPVTAHGNRYVIAAVEYTTRYAVAAAVEEHTATSIAKFLMNKVVLVYGPMREVMMDGAREFGSQVVSELLELQQAKQSTPVLYRPKLLGLVERFHRTWKDIISLYVDVEQNDWDDFLRCAFYAYNASKHPTHGFQPNELMLGRKLRTPAELLRRSRLKHPHQTLVDYHETLMQDLKTARELDAVALQKEQARQAIYYNQRNVRQRAEFRTGQLVWIYRPARGPGITKLGHRWRGPGQIVEAAGYDNYLVKMLESDQEVVTHCSFLLPYYYPTHLLEEMARDVAVALRGEAIAAADFDPEDEIDAPQVDGAAEISSSVPENNSAAADENGAAAADENGAAAVDENDAAVPDATGVAHNQQSSQEAETPNAVSDVTPKRRRGRPRKNVPAAAIADERAAGSSTADERPSKRRRTRIIAAVPDDAVARRTRTRMQRDSQTRVGNSNSRDAARSGSSTEMEADESNLINADARVQAADAEAAATRGPNSIEVSQPPSDRPEDAAQTTAIAPTAAEAANETSIQPIEQQPTEQSTAEQQRAEHPAAAAEEEAQLYVFASRGRRGADSLVPARPRLDRIRADETVVERRRRRYRTRTGRYVLEFELECMGRRPDEPTRRLWVHQHDYEQLWRDRRIHADADDYYGEQNDNESAESNTEATAAADVSSARAPAADRIEDDPMRRGRE</sequence>
<feature type="compositionally biased region" description="Low complexity" evidence="7">
    <location>
        <begin position="1259"/>
        <end position="1273"/>
    </location>
</feature>
<dbReference type="EMBL" id="BSXT01000025">
    <property type="protein sequence ID" value="GMF15134.1"/>
    <property type="molecule type" value="Genomic_DNA"/>
</dbReference>
<dbReference type="PANTHER" id="PTHR37984:SF5">
    <property type="entry name" value="PROTEIN NYNRIN-LIKE"/>
    <property type="match status" value="1"/>
</dbReference>
<keyword evidence="4" id="KW-0255">Endonuclease</keyword>
<feature type="region of interest" description="Disordered" evidence="7">
    <location>
        <begin position="1396"/>
        <end position="1440"/>
    </location>
</feature>
<feature type="compositionally biased region" description="Acidic residues" evidence="7">
    <location>
        <begin position="1396"/>
        <end position="1406"/>
    </location>
</feature>
<evidence type="ECO:0000256" key="6">
    <source>
        <dbReference type="ARBA" id="ARBA00022918"/>
    </source>
</evidence>
<dbReference type="SUPFAM" id="SSF56672">
    <property type="entry name" value="DNA/RNA polymerases"/>
    <property type="match status" value="1"/>
</dbReference>
<dbReference type="PANTHER" id="PTHR37984">
    <property type="entry name" value="PROTEIN CBG26694"/>
    <property type="match status" value="1"/>
</dbReference>
<dbReference type="InterPro" id="IPR043502">
    <property type="entry name" value="DNA/RNA_pol_sf"/>
</dbReference>
<evidence type="ECO:0000256" key="5">
    <source>
        <dbReference type="ARBA" id="ARBA00022801"/>
    </source>
</evidence>